<dbReference type="PANTHER" id="PTHR43649:SF12">
    <property type="entry name" value="DIACETYLCHITOBIOSE BINDING PROTEIN DASA"/>
    <property type="match status" value="1"/>
</dbReference>
<dbReference type="Pfam" id="PF01547">
    <property type="entry name" value="SBP_bac_1"/>
    <property type="match status" value="1"/>
</dbReference>
<proteinExistence type="predicted"/>
<evidence type="ECO:0000313" key="4">
    <source>
        <dbReference type="Proteomes" id="UP000670947"/>
    </source>
</evidence>
<dbReference type="InterPro" id="IPR050490">
    <property type="entry name" value="Bact_solute-bd_prot1"/>
</dbReference>
<comment type="caution">
    <text evidence="3">The sequence shown here is derived from an EMBL/GenBank/DDBJ whole genome shotgun (WGS) entry which is preliminary data.</text>
</comment>
<keyword evidence="2" id="KW-0732">Signal</keyword>
<keyword evidence="4" id="KW-1185">Reference proteome</keyword>
<feature type="signal peptide" evidence="2">
    <location>
        <begin position="1"/>
        <end position="19"/>
    </location>
</feature>
<protein>
    <submittedName>
        <fullName evidence="3">Extracellular solute-binding protein</fullName>
    </submittedName>
</protein>
<evidence type="ECO:0000313" key="3">
    <source>
        <dbReference type="EMBL" id="MBO7744873.1"/>
    </source>
</evidence>
<feature type="compositionally biased region" description="Low complexity" evidence="1">
    <location>
        <begin position="42"/>
        <end position="55"/>
    </location>
</feature>
<accession>A0ABS3W999</accession>
<sequence>MKTIGLTLLTVTLTALALAACGGNGGSGGDAANGATGGSAGNPGAAGANQEAGASNGKGGANGQNGTTDADAGGNPPSSGGKQTIVFSVFWPNKQYEEAAKAYEAAHPNVDIQLKYGLSRPYSDDGGDGEQTDADIEKFTTATNAAMLAGKGPDLLDLRYLAAEDYERHHLLEDLGARMNGDKSFRKADYFANVLGAGQNETGPFSIPLTFSLSGMVGDRAAIAATGVKIDDGAWTWDGFMAAGRQLVAAKGKYDSAIVSGEGMMVGGPDYFVRGVVADNYGSFVDEAGRKASFDSPAFTGLLERIKAMIDEGVVGSGGRAYFTNVTIQSPTDYLTSLRTFGDDTAFYVKPHADGAGKGASFETGSDIGINAGSEAKDAAWDFLKYMMDHTAIGLPVNKARFRDAVASLKRQGTITPDALGPLHGTPFKVDGARLDRLEGFAEGAARKKRDSGKVLDIVAADSAAFFAGQKSAEDVAKLIQNKATTVLHE</sequence>
<name>A0ABS3W999_9BACL</name>
<evidence type="ECO:0000256" key="2">
    <source>
        <dbReference type="SAM" id="SignalP"/>
    </source>
</evidence>
<feature type="region of interest" description="Disordered" evidence="1">
    <location>
        <begin position="40"/>
        <end position="83"/>
    </location>
</feature>
<dbReference type="Proteomes" id="UP000670947">
    <property type="component" value="Unassembled WGS sequence"/>
</dbReference>
<dbReference type="RefSeq" id="WP_208847805.1">
    <property type="nucleotide sequence ID" value="NZ_JAGGDJ010000006.1"/>
</dbReference>
<dbReference type="PROSITE" id="PS51257">
    <property type="entry name" value="PROKAR_LIPOPROTEIN"/>
    <property type="match status" value="1"/>
</dbReference>
<reference evidence="3 4" key="1">
    <citation type="submission" date="2021-03" db="EMBL/GenBank/DDBJ databases">
        <title>Paenibacillus artemisicola MWE-103 whole genome sequence.</title>
        <authorList>
            <person name="Ham Y.J."/>
        </authorList>
    </citation>
    <scope>NUCLEOTIDE SEQUENCE [LARGE SCALE GENOMIC DNA]</scope>
    <source>
        <strain evidence="3 4">MWE-103</strain>
    </source>
</reference>
<dbReference type="Gene3D" id="3.40.190.10">
    <property type="entry name" value="Periplasmic binding protein-like II"/>
    <property type="match status" value="1"/>
</dbReference>
<organism evidence="3 4">
    <name type="scientific">Paenibacillus artemisiicola</name>
    <dbReference type="NCBI Taxonomy" id="1172618"/>
    <lineage>
        <taxon>Bacteria</taxon>
        <taxon>Bacillati</taxon>
        <taxon>Bacillota</taxon>
        <taxon>Bacilli</taxon>
        <taxon>Bacillales</taxon>
        <taxon>Paenibacillaceae</taxon>
        <taxon>Paenibacillus</taxon>
    </lineage>
</organism>
<feature type="chain" id="PRO_5046071262" evidence="2">
    <location>
        <begin position="20"/>
        <end position="490"/>
    </location>
</feature>
<dbReference type="PANTHER" id="PTHR43649">
    <property type="entry name" value="ARABINOSE-BINDING PROTEIN-RELATED"/>
    <property type="match status" value="1"/>
</dbReference>
<dbReference type="InterPro" id="IPR006059">
    <property type="entry name" value="SBP"/>
</dbReference>
<gene>
    <name evidence="3" type="ORF">I8J29_11750</name>
</gene>
<evidence type="ECO:0000256" key="1">
    <source>
        <dbReference type="SAM" id="MobiDB-lite"/>
    </source>
</evidence>
<dbReference type="SUPFAM" id="SSF53850">
    <property type="entry name" value="Periplasmic binding protein-like II"/>
    <property type="match status" value="1"/>
</dbReference>
<dbReference type="EMBL" id="JAGGDJ010000006">
    <property type="protein sequence ID" value="MBO7744873.1"/>
    <property type="molecule type" value="Genomic_DNA"/>
</dbReference>